<dbReference type="RefSeq" id="WP_267310316.1">
    <property type="nucleotide sequence ID" value="NZ_JABXXU010000005.1"/>
</dbReference>
<reference evidence="1 2" key="1">
    <citation type="submission" date="2020-06" db="EMBL/GenBank/DDBJ databases">
        <title>Synonyms of Asaia species.</title>
        <authorList>
            <person name="Sombolestani A."/>
        </authorList>
    </citation>
    <scope>NUCLEOTIDE SEQUENCE [LARGE SCALE GENOMIC DNA]</scope>
    <source>
        <strain evidence="1 2">LMG 27047</strain>
    </source>
</reference>
<evidence type="ECO:0000313" key="1">
    <source>
        <dbReference type="EMBL" id="NVN47114.1"/>
    </source>
</evidence>
<name>A0ABX2P6C2_9PROT</name>
<proteinExistence type="predicted"/>
<dbReference type="Gene3D" id="3.40.1530.20">
    <property type="entry name" value="Protein of unknown function (DUF1491)"/>
    <property type="match status" value="1"/>
</dbReference>
<sequence length="110" mass="12198">MTEARLKSGLWARGLMRLIETQGGSAMMLKRGDDDAGAVLIVLTDRTGSSAVLRDSALGAGWERIPMETPEALDTYLERQKRYDPDLWLLEFTLDDIAAPVETFLPGRSE</sequence>
<protein>
    <submittedName>
        <fullName evidence="1">DUF1491 family protein</fullName>
    </submittedName>
</protein>
<dbReference type="Proteomes" id="UP001516351">
    <property type="component" value="Unassembled WGS sequence"/>
</dbReference>
<keyword evidence="2" id="KW-1185">Reference proteome</keyword>
<organism evidence="1 2">
    <name type="scientific">Asaia spathodeae</name>
    <dbReference type="NCBI Taxonomy" id="657016"/>
    <lineage>
        <taxon>Bacteria</taxon>
        <taxon>Pseudomonadati</taxon>
        <taxon>Pseudomonadota</taxon>
        <taxon>Alphaproteobacteria</taxon>
        <taxon>Acetobacterales</taxon>
        <taxon>Acetobacteraceae</taxon>
        <taxon>Asaia</taxon>
    </lineage>
</organism>
<dbReference type="Pfam" id="PF07372">
    <property type="entry name" value="DUF1491"/>
    <property type="match status" value="1"/>
</dbReference>
<evidence type="ECO:0000313" key="2">
    <source>
        <dbReference type="Proteomes" id="UP001516351"/>
    </source>
</evidence>
<comment type="caution">
    <text evidence="1">The sequence shown here is derived from an EMBL/GenBank/DDBJ whole genome shotgun (WGS) entry which is preliminary data.</text>
</comment>
<dbReference type="EMBL" id="JABXXV010000005">
    <property type="protein sequence ID" value="NVN47114.1"/>
    <property type="molecule type" value="Genomic_DNA"/>
</dbReference>
<accession>A0ABX2P6C2</accession>
<dbReference type="InterPro" id="IPR009964">
    <property type="entry name" value="DUF1491"/>
</dbReference>
<gene>
    <name evidence="1" type="ORF">HW542_09880</name>
</gene>